<evidence type="ECO:0000313" key="1">
    <source>
        <dbReference type="EMBL" id="SDC21766.1"/>
    </source>
</evidence>
<dbReference type="Gene3D" id="1.10.3210.10">
    <property type="entry name" value="Hypothetical protein af1432"/>
    <property type="match status" value="1"/>
</dbReference>
<dbReference type="EMBL" id="FMYW01000003">
    <property type="protein sequence ID" value="SDC21766.1"/>
    <property type="molecule type" value="Genomic_DNA"/>
</dbReference>
<evidence type="ECO:0000313" key="2">
    <source>
        <dbReference type="Proteomes" id="UP000198943"/>
    </source>
</evidence>
<dbReference type="Pfam" id="PF13328">
    <property type="entry name" value="HD_4"/>
    <property type="match status" value="1"/>
</dbReference>
<proteinExistence type="predicted"/>
<dbReference type="Proteomes" id="UP000198943">
    <property type="component" value="Unassembled WGS sequence"/>
</dbReference>
<dbReference type="PANTHER" id="PTHR46246">
    <property type="entry name" value="GUANOSINE-3',5'-BIS(DIPHOSPHATE) 3'-PYROPHOSPHOHYDROLASE MESH1"/>
    <property type="match status" value="1"/>
</dbReference>
<sequence>MIYTDKTKKAMKLCFEAHKDQLDKSGMPYVFHPFHVAEQMTDEVTTIVALLHDVVEDTDYKLDDIAAMGFGQDVVDALALMTHDKNVPYLDYVAKIKDNPIAKAVKLADLAHNSDLTRLDVIDEKTRKRLEKYKTAIALLESN</sequence>
<dbReference type="OrthoDB" id="9781544at2"/>
<accession>A0A1G6JUU3</accession>
<dbReference type="PANTHER" id="PTHR46246:SF1">
    <property type="entry name" value="GUANOSINE-3',5'-BIS(DIPHOSPHATE) 3'-PYROPHOSPHOHYDROLASE MESH1"/>
    <property type="match status" value="1"/>
</dbReference>
<organism evidence="1 2">
    <name type="scientific">Succiniclasticum ruminis</name>
    <dbReference type="NCBI Taxonomy" id="40841"/>
    <lineage>
        <taxon>Bacteria</taxon>
        <taxon>Bacillati</taxon>
        <taxon>Bacillota</taxon>
        <taxon>Negativicutes</taxon>
        <taxon>Acidaminococcales</taxon>
        <taxon>Acidaminococcaceae</taxon>
        <taxon>Succiniclasticum</taxon>
    </lineage>
</organism>
<keyword evidence="2" id="KW-1185">Reference proteome</keyword>
<dbReference type="InterPro" id="IPR052194">
    <property type="entry name" value="MESH1"/>
</dbReference>
<dbReference type="RefSeq" id="WP_093729688.1">
    <property type="nucleotide sequence ID" value="NZ_FMYW01000003.1"/>
</dbReference>
<protein>
    <submittedName>
        <fullName evidence="1">HD domain-containing protein</fullName>
    </submittedName>
</protein>
<dbReference type="GO" id="GO:0008893">
    <property type="term" value="F:guanosine-3',5'-bis(diphosphate) 3'-diphosphatase activity"/>
    <property type="evidence" value="ECO:0007669"/>
    <property type="project" value="TreeGrafter"/>
</dbReference>
<name>A0A1G6JUU3_9FIRM</name>
<gene>
    <name evidence="1" type="ORF">SAMN04487864_103250</name>
</gene>
<dbReference type="AlphaFoldDB" id="A0A1G6JUU3"/>
<dbReference type="SUPFAM" id="SSF109604">
    <property type="entry name" value="HD-domain/PDEase-like"/>
    <property type="match status" value="1"/>
</dbReference>
<reference evidence="2" key="1">
    <citation type="submission" date="2016-10" db="EMBL/GenBank/DDBJ databases">
        <authorList>
            <person name="Varghese N."/>
            <person name="Submissions S."/>
        </authorList>
    </citation>
    <scope>NUCLEOTIDE SEQUENCE [LARGE SCALE GENOMIC DNA]</scope>
    <source>
        <strain evidence="2">DSM 11005</strain>
    </source>
</reference>